<proteinExistence type="predicted"/>
<dbReference type="Proteomes" id="UP001418222">
    <property type="component" value="Unassembled WGS sequence"/>
</dbReference>
<dbReference type="AlphaFoldDB" id="A0AAP0AXZ7"/>
<evidence type="ECO:0000313" key="2">
    <source>
        <dbReference type="Proteomes" id="UP001418222"/>
    </source>
</evidence>
<organism evidence="1 2">
    <name type="scientific">Platanthera zijinensis</name>
    <dbReference type="NCBI Taxonomy" id="2320716"/>
    <lineage>
        <taxon>Eukaryota</taxon>
        <taxon>Viridiplantae</taxon>
        <taxon>Streptophyta</taxon>
        <taxon>Embryophyta</taxon>
        <taxon>Tracheophyta</taxon>
        <taxon>Spermatophyta</taxon>
        <taxon>Magnoliopsida</taxon>
        <taxon>Liliopsida</taxon>
        <taxon>Asparagales</taxon>
        <taxon>Orchidaceae</taxon>
        <taxon>Orchidoideae</taxon>
        <taxon>Orchideae</taxon>
        <taxon>Orchidinae</taxon>
        <taxon>Platanthera</taxon>
    </lineage>
</organism>
<dbReference type="EMBL" id="JBBWWQ010000019">
    <property type="protein sequence ID" value="KAK8918908.1"/>
    <property type="molecule type" value="Genomic_DNA"/>
</dbReference>
<keyword evidence="2" id="KW-1185">Reference proteome</keyword>
<name>A0AAP0AXZ7_9ASPA</name>
<accession>A0AAP0AXZ7</accession>
<sequence length="143" mass="15757">MAGKGEPDIVAGHESRQVRLPESDFVGNCAHQRRSLLLLATINQASSTQPPGQCLLISSLLLSSRVSVRLRHAAAFPKTPFLSIRHVPRPTLLTALPCRWPRRYFPDSSPPPSPTPELMAEPAKRWVPLEANPDVMNQVSLPL</sequence>
<evidence type="ECO:0000313" key="1">
    <source>
        <dbReference type="EMBL" id="KAK8918908.1"/>
    </source>
</evidence>
<comment type="caution">
    <text evidence="1">The sequence shown here is derived from an EMBL/GenBank/DDBJ whole genome shotgun (WGS) entry which is preliminary data.</text>
</comment>
<gene>
    <name evidence="1" type="ORF">KSP39_PZI021051</name>
</gene>
<protein>
    <submittedName>
        <fullName evidence="1">Uncharacterized protein</fullName>
    </submittedName>
</protein>
<reference evidence="1 2" key="1">
    <citation type="journal article" date="2022" name="Nat. Plants">
        <title>Genomes of leafy and leafless Platanthera orchids illuminate the evolution of mycoheterotrophy.</title>
        <authorList>
            <person name="Li M.H."/>
            <person name="Liu K.W."/>
            <person name="Li Z."/>
            <person name="Lu H.C."/>
            <person name="Ye Q.L."/>
            <person name="Zhang D."/>
            <person name="Wang J.Y."/>
            <person name="Li Y.F."/>
            <person name="Zhong Z.M."/>
            <person name="Liu X."/>
            <person name="Yu X."/>
            <person name="Liu D.K."/>
            <person name="Tu X.D."/>
            <person name="Liu B."/>
            <person name="Hao Y."/>
            <person name="Liao X.Y."/>
            <person name="Jiang Y.T."/>
            <person name="Sun W.H."/>
            <person name="Chen J."/>
            <person name="Chen Y.Q."/>
            <person name="Ai Y."/>
            <person name="Zhai J.W."/>
            <person name="Wu S.S."/>
            <person name="Zhou Z."/>
            <person name="Hsiao Y.Y."/>
            <person name="Wu W.L."/>
            <person name="Chen Y.Y."/>
            <person name="Lin Y.F."/>
            <person name="Hsu J.L."/>
            <person name="Li C.Y."/>
            <person name="Wang Z.W."/>
            <person name="Zhao X."/>
            <person name="Zhong W.Y."/>
            <person name="Ma X.K."/>
            <person name="Ma L."/>
            <person name="Huang J."/>
            <person name="Chen G.Z."/>
            <person name="Huang M.Z."/>
            <person name="Huang L."/>
            <person name="Peng D.H."/>
            <person name="Luo Y.B."/>
            <person name="Zou S.Q."/>
            <person name="Chen S.P."/>
            <person name="Lan S."/>
            <person name="Tsai W.C."/>
            <person name="Van de Peer Y."/>
            <person name="Liu Z.J."/>
        </authorList>
    </citation>
    <scope>NUCLEOTIDE SEQUENCE [LARGE SCALE GENOMIC DNA]</scope>
    <source>
        <strain evidence="1">Lor287</strain>
    </source>
</reference>